<dbReference type="PANTHER" id="PTHR35309">
    <property type="match status" value="1"/>
</dbReference>
<evidence type="ECO:0000313" key="4">
    <source>
        <dbReference type="Proteomes" id="UP001054902"/>
    </source>
</evidence>
<dbReference type="PANTHER" id="PTHR35309:SF4">
    <property type="entry name" value="TOCOPHEROL CYCLASE"/>
    <property type="match status" value="1"/>
</dbReference>
<dbReference type="Pfam" id="PF14249">
    <property type="entry name" value="Tocopherol_cycl"/>
    <property type="match status" value="1"/>
</dbReference>
<dbReference type="InterPro" id="IPR025893">
    <property type="entry name" value="Tocopherol_cyclase"/>
</dbReference>
<gene>
    <name evidence="3" type="ORF">CTEN210_17738</name>
</gene>
<keyword evidence="4" id="KW-1185">Reference proteome</keyword>
<sequence length="512" mass="58320">MTPVSTLQIFLFCILGVNPIFSFSPLDTRYTKKKKNHVSLSATASNKSNNKEHSPYLQDMKNKRAYPQQTPHAGRHFRPSHPHHAPSKLSQRFNRLKRHPQRTKTKRFMEGWYYRLTIPESNVSFAFIFSIEDPFESELSLSCVQVMGPNDEYVVQAEPSHEKFWAFAHSQSFGCVFDYDKDAMIASSKIEKDDVLEVLDPDDFEKYVKAGFQMLPTRLQGKVKGHDGSLGGVLENQGIPRTCDFDVQITPLSGWGDDDQDLEKSRQKSTAGWLASYSVFEPHWQVTLADARATGYATWNGTRYDFENVPFYAEKNWGGSFPSKWYWVQCNSFQGFTSQDGSNRLSLTAGGGIRKVPFGGTEDLGMVCIHYNGVFYEAVPWTGDMEWEVDPWGSWKFSAKCTSGKRLFEVDVVATCEEDGVVLRAPTQDLGMVYFCRDSFFANVELSLYELDWDKDKKEYVRGHAILENVKSIERTGAVEIGGGPYWNPWKGKSKMKSFLKSLVKLPYLFGK</sequence>
<feature type="compositionally biased region" description="Basic residues" evidence="1">
    <location>
        <begin position="73"/>
        <end position="86"/>
    </location>
</feature>
<name>A0AAD3HET2_9STRA</name>
<dbReference type="EMBL" id="BLLK01000074">
    <property type="protein sequence ID" value="GFH61262.1"/>
    <property type="molecule type" value="Genomic_DNA"/>
</dbReference>
<evidence type="ECO:0000256" key="1">
    <source>
        <dbReference type="SAM" id="MobiDB-lite"/>
    </source>
</evidence>
<evidence type="ECO:0000256" key="2">
    <source>
        <dbReference type="SAM" id="SignalP"/>
    </source>
</evidence>
<accession>A0AAD3HET2</accession>
<proteinExistence type="predicted"/>
<reference evidence="3 4" key="1">
    <citation type="journal article" date="2021" name="Sci. Rep.">
        <title>The genome of the diatom Chaetoceros tenuissimus carries an ancient integrated fragment of an extant virus.</title>
        <authorList>
            <person name="Hongo Y."/>
            <person name="Kimura K."/>
            <person name="Takaki Y."/>
            <person name="Yoshida Y."/>
            <person name="Baba S."/>
            <person name="Kobayashi G."/>
            <person name="Nagasaki K."/>
            <person name="Hano T."/>
            <person name="Tomaru Y."/>
        </authorList>
    </citation>
    <scope>NUCLEOTIDE SEQUENCE [LARGE SCALE GENOMIC DNA]</scope>
    <source>
        <strain evidence="3 4">NIES-3715</strain>
    </source>
</reference>
<feature type="chain" id="PRO_5041995546" evidence="2">
    <location>
        <begin position="23"/>
        <end position="512"/>
    </location>
</feature>
<evidence type="ECO:0000313" key="3">
    <source>
        <dbReference type="EMBL" id="GFH61262.1"/>
    </source>
</evidence>
<keyword evidence="2" id="KW-0732">Signal</keyword>
<dbReference type="Proteomes" id="UP001054902">
    <property type="component" value="Unassembled WGS sequence"/>
</dbReference>
<protein>
    <submittedName>
        <fullName evidence="3">Tocopherol cyclase</fullName>
    </submittedName>
</protein>
<organism evidence="3 4">
    <name type="scientific">Chaetoceros tenuissimus</name>
    <dbReference type="NCBI Taxonomy" id="426638"/>
    <lineage>
        <taxon>Eukaryota</taxon>
        <taxon>Sar</taxon>
        <taxon>Stramenopiles</taxon>
        <taxon>Ochrophyta</taxon>
        <taxon>Bacillariophyta</taxon>
        <taxon>Coscinodiscophyceae</taxon>
        <taxon>Chaetocerotophycidae</taxon>
        <taxon>Chaetocerotales</taxon>
        <taxon>Chaetocerotaceae</taxon>
        <taxon>Chaetoceros</taxon>
    </lineage>
</organism>
<dbReference type="AlphaFoldDB" id="A0AAD3HET2"/>
<feature type="signal peptide" evidence="2">
    <location>
        <begin position="1"/>
        <end position="22"/>
    </location>
</feature>
<comment type="caution">
    <text evidence="3">The sequence shown here is derived from an EMBL/GenBank/DDBJ whole genome shotgun (WGS) entry which is preliminary data.</text>
</comment>
<feature type="region of interest" description="Disordered" evidence="1">
    <location>
        <begin position="66"/>
        <end position="87"/>
    </location>
</feature>
<dbReference type="GO" id="GO:0009976">
    <property type="term" value="F:tocopherol cyclase activity"/>
    <property type="evidence" value="ECO:0007669"/>
    <property type="project" value="InterPro"/>
</dbReference>